<dbReference type="PANTHER" id="PTHR39181">
    <property type="entry name" value="TYROSINE-PROTEIN PHOSPHATASE YWQE"/>
    <property type="match status" value="1"/>
</dbReference>
<evidence type="ECO:0000256" key="4">
    <source>
        <dbReference type="ARBA" id="ARBA00022912"/>
    </source>
</evidence>
<dbReference type="RefSeq" id="WP_013275320.1">
    <property type="nucleotide sequence ID" value="NC_014377.1"/>
</dbReference>
<dbReference type="GO" id="GO:0004725">
    <property type="term" value="F:protein tyrosine phosphatase activity"/>
    <property type="evidence" value="ECO:0007669"/>
    <property type="project" value="UniProtKB-EC"/>
</dbReference>
<dbReference type="EMBL" id="CP002131">
    <property type="protein sequence ID" value="ADL07271.1"/>
    <property type="molecule type" value="Genomic_DNA"/>
</dbReference>
<comment type="similarity">
    <text evidence="1">Belongs to the metallo-dependent hydrolases superfamily. CpsB/CapC family.</text>
</comment>
<evidence type="ECO:0000256" key="2">
    <source>
        <dbReference type="ARBA" id="ARBA00013064"/>
    </source>
</evidence>
<dbReference type="SUPFAM" id="SSF89550">
    <property type="entry name" value="PHP domain-like"/>
    <property type="match status" value="1"/>
</dbReference>
<evidence type="ECO:0000256" key="5">
    <source>
        <dbReference type="ARBA" id="ARBA00051722"/>
    </source>
</evidence>
<dbReference type="EC" id="3.1.3.48" evidence="2"/>
<reference evidence="6 7" key="1">
    <citation type="journal article" date="2010" name="Stand. Genomic Sci.">
        <title>Complete genome sequence of Thermosediminibacter oceani type strain (JW/IW-1228P).</title>
        <authorList>
            <person name="Pitluck S."/>
            <person name="Yasawong M."/>
            <person name="Munk C."/>
            <person name="Nolan M."/>
            <person name="Lapidus A."/>
            <person name="Lucas S."/>
            <person name="Glavina Del Rio T."/>
            <person name="Tice H."/>
            <person name="Cheng J.F."/>
            <person name="Bruce D."/>
            <person name="Detter C."/>
            <person name="Tapia R."/>
            <person name="Han C."/>
            <person name="Goodwin L."/>
            <person name="Liolios K."/>
            <person name="Ivanova N."/>
            <person name="Mavromatis K."/>
            <person name="Mikhailova N."/>
            <person name="Pati A."/>
            <person name="Chen A."/>
            <person name="Palaniappan K."/>
            <person name="Land M."/>
            <person name="Hauser L."/>
            <person name="Chang Y.J."/>
            <person name="Jeffries C.D."/>
            <person name="Rohde M."/>
            <person name="Spring S."/>
            <person name="Sikorski J."/>
            <person name="Goker M."/>
            <person name="Woyke T."/>
            <person name="Bristow J."/>
            <person name="Eisen J.A."/>
            <person name="Markowitz V."/>
            <person name="Hugenholtz P."/>
            <person name="Kyrpides N.C."/>
            <person name="Klenk H.P."/>
        </authorList>
    </citation>
    <scope>NUCLEOTIDE SEQUENCE [LARGE SCALE GENOMIC DNA]</scope>
    <source>
        <strain evidence="7">ATCC BAA-1034 / DSM 16646 / JW/IW-1228P</strain>
    </source>
</reference>
<dbReference type="PANTHER" id="PTHR39181:SF1">
    <property type="entry name" value="TYROSINE-PROTEIN PHOSPHATASE YWQE"/>
    <property type="match status" value="1"/>
</dbReference>
<evidence type="ECO:0000256" key="1">
    <source>
        <dbReference type="ARBA" id="ARBA00005750"/>
    </source>
</evidence>
<evidence type="ECO:0000313" key="6">
    <source>
        <dbReference type="EMBL" id="ADL07271.1"/>
    </source>
</evidence>
<accession>D9S1J4</accession>
<gene>
    <name evidence="6" type="ordered locus">Toce_0495</name>
</gene>
<name>D9S1J4_THEOJ</name>
<sequence length="268" mass="29878">MIDLHAHILPGIDDGSPDLDTSLKMAEIAASEGIRKMVATPHFITKERELERELILEKVKELNDLFREKGIDLEVYPGQEVFLSPEIPELLDEGKLLTLFDGGKYLLVELPMMSIPPYSLNIIHSVHLRGVKVILAHPERNREIIADIKKLCEFVRIGTLVQVNSLSLMGVFGRESMRTAEKILKEGLAHIIATDCHTARSRAPRMKKALAALSEKAASLLSVENPRLVMEGKQIEVPFAGYKAGHLGIAKKLALFFSGFKVVKEREV</sequence>
<dbReference type="OrthoDB" id="9788539at2"/>
<dbReference type="InterPro" id="IPR016667">
    <property type="entry name" value="Caps_polysacc_synth_CpsB/CapC"/>
</dbReference>
<dbReference type="STRING" id="555079.Toce_0495"/>
<dbReference type="GO" id="GO:0030145">
    <property type="term" value="F:manganese ion binding"/>
    <property type="evidence" value="ECO:0007669"/>
    <property type="project" value="InterPro"/>
</dbReference>
<keyword evidence="4" id="KW-0904">Protein phosphatase</keyword>
<dbReference type="HOGENOM" id="CLU_085966_1_0_9"/>
<organism evidence="6 7">
    <name type="scientific">Thermosediminibacter oceani (strain ATCC BAA-1034 / DSM 16646 / JW/IW-1228P)</name>
    <dbReference type="NCBI Taxonomy" id="555079"/>
    <lineage>
        <taxon>Bacteria</taxon>
        <taxon>Bacillati</taxon>
        <taxon>Bacillota</taxon>
        <taxon>Clostridia</taxon>
        <taxon>Thermosediminibacterales</taxon>
        <taxon>Thermosediminibacteraceae</taxon>
        <taxon>Thermosediminibacter</taxon>
    </lineage>
</organism>
<evidence type="ECO:0000313" key="7">
    <source>
        <dbReference type="Proteomes" id="UP000000272"/>
    </source>
</evidence>
<dbReference type="PIRSF" id="PIRSF016557">
    <property type="entry name" value="Caps_synth_CpsB"/>
    <property type="match status" value="1"/>
</dbReference>
<dbReference type="AlphaFoldDB" id="D9S1J4"/>
<dbReference type="Pfam" id="PF19567">
    <property type="entry name" value="CpsB_CapC"/>
    <property type="match status" value="1"/>
</dbReference>
<dbReference type="InterPro" id="IPR016195">
    <property type="entry name" value="Pol/histidinol_Pase-like"/>
</dbReference>
<proteinExistence type="inferred from homology"/>
<evidence type="ECO:0000256" key="3">
    <source>
        <dbReference type="ARBA" id="ARBA00022801"/>
    </source>
</evidence>
<protein>
    <recommendedName>
        <fullName evidence="2">protein-tyrosine-phosphatase</fullName>
        <ecNumber evidence="2">3.1.3.48</ecNumber>
    </recommendedName>
</protein>
<keyword evidence="3 6" id="KW-0378">Hydrolase</keyword>
<dbReference type="KEGG" id="toc:Toce_0495"/>
<dbReference type="Gene3D" id="3.20.20.140">
    <property type="entry name" value="Metal-dependent hydrolases"/>
    <property type="match status" value="1"/>
</dbReference>
<keyword evidence="7" id="KW-1185">Reference proteome</keyword>
<comment type="catalytic activity">
    <reaction evidence="5">
        <text>O-phospho-L-tyrosyl-[protein] + H2O = L-tyrosyl-[protein] + phosphate</text>
        <dbReference type="Rhea" id="RHEA:10684"/>
        <dbReference type="Rhea" id="RHEA-COMP:10136"/>
        <dbReference type="Rhea" id="RHEA-COMP:20101"/>
        <dbReference type="ChEBI" id="CHEBI:15377"/>
        <dbReference type="ChEBI" id="CHEBI:43474"/>
        <dbReference type="ChEBI" id="CHEBI:46858"/>
        <dbReference type="ChEBI" id="CHEBI:61978"/>
        <dbReference type="EC" id="3.1.3.48"/>
    </reaction>
</comment>
<dbReference type="Proteomes" id="UP000000272">
    <property type="component" value="Chromosome"/>
</dbReference>
<dbReference type="eggNOG" id="COG4464">
    <property type="taxonomic scope" value="Bacteria"/>
</dbReference>